<accession>A0A9P4R0E7</accession>
<comment type="caution">
    <text evidence="1">The sequence shown here is derived from an EMBL/GenBank/DDBJ whole genome shotgun (WGS) entry which is preliminary data.</text>
</comment>
<evidence type="ECO:0000313" key="1">
    <source>
        <dbReference type="EMBL" id="KAF2734785.1"/>
    </source>
</evidence>
<proteinExistence type="predicted"/>
<sequence length="187" mass="20710">MQPHHALRRSALGSSFLPCDAEITSPFAKPRRNARLPAWFTGAVANLQPASCVLRAKEWHASERAAASFPSPSISLFVISRGLCMWSYGRRGSVSMARRVPRRWGTRCLRTLRYTGDSGHVSSTWAWVLSRGSASHGWVDGWADSHTDPATGHSRRFVTVLGLIIVVRCGRGRGGWEWPTEGLQSRL</sequence>
<reference evidence="1" key="1">
    <citation type="journal article" date="2020" name="Stud. Mycol.">
        <title>101 Dothideomycetes genomes: a test case for predicting lifestyles and emergence of pathogens.</title>
        <authorList>
            <person name="Haridas S."/>
            <person name="Albert R."/>
            <person name="Binder M."/>
            <person name="Bloem J."/>
            <person name="Labutti K."/>
            <person name="Salamov A."/>
            <person name="Andreopoulos B."/>
            <person name="Baker S."/>
            <person name="Barry K."/>
            <person name="Bills G."/>
            <person name="Bluhm B."/>
            <person name="Cannon C."/>
            <person name="Castanera R."/>
            <person name="Culley D."/>
            <person name="Daum C."/>
            <person name="Ezra D."/>
            <person name="Gonzalez J."/>
            <person name="Henrissat B."/>
            <person name="Kuo A."/>
            <person name="Liang C."/>
            <person name="Lipzen A."/>
            <person name="Lutzoni F."/>
            <person name="Magnuson J."/>
            <person name="Mondo S."/>
            <person name="Nolan M."/>
            <person name="Ohm R."/>
            <person name="Pangilinan J."/>
            <person name="Park H.-J."/>
            <person name="Ramirez L."/>
            <person name="Alfaro M."/>
            <person name="Sun H."/>
            <person name="Tritt A."/>
            <person name="Yoshinaga Y."/>
            <person name="Zwiers L.-H."/>
            <person name="Turgeon B."/>
            <person name="Goodwin S."/>
            <person name="Spatafora J."/>
            <person name="Crous P."/>
            <person name="Grigoriev I."/>
        </authorList>
    </citation>
    <scope>NUCLEOTIDE SEQUENCE</scope>
    <source>
        <strain evidence="1">CBS 125425</strain>
    </source>
</reference>
<keyword evidence="2" id="KW-1185">Reference proteome</keyword>
<dbReference type="Proteomes" id="UP000799444">
    <property type="component" value="Unassembled WGS sequence"/>
</dbReference>
<organism evidence="1 2">
    <name type="scientific">Polyplosphaeria fusca</name>
    <dbReference type="NCBI Taxonomy" id="682080"/>
    <lineage>
        <taxon>Eukaryota</taxon>
        <taxon>Fungi</taxon>
        <taxon>Dikarya</taxon>
        <taxon>Ascomycota</taxon>
        <taxon>Pezizomycotina</taxon>
        <taxon>Dothideomycetes</taxon>
        <taxon>Pleosporomycetidae</taxon>
        <taxon>Pleosporales</taxon>
        <taxon>Tetraplosphaeriaceae</taxon>
        <taxon>Polyplosphaeria</taxon>
    </lineage>
</organism>
<gene>
    <name evidence="1" type="ORF">EJ04DRAFT_512229</name>
</gene>
<feature type="non-terminal residue" evidence="1">
    <location>
        <position position="187"/>
    </location>
</feature>
<dbReference type="AlphaFoldDB" id="A0A9P4R0E7"/>
<dbReference type="EMBL" id="ML996143">
    <property type="protein sequence ID" value="KAF2734785.1"/>
    <property type="molecule type" value="Genomic_DNA"/>
</dbReference>
<name>A0A9P4R0E7_9PLEO</name>
<evidence type="ECO:0000313" key="2">
    <source>
        <dbReference type="Proteomes" id="UP000799444"/>
    </source>
</evidence>
<protein>
    <submittedName>
        <fullName evidence="1">Uncharacterized protein</fullName>
    </submittedName>
</protein>